<evidence type="ECO:0000313" key="3">
    <source>
        <dbReference type="EMBL" id="RPJ67061.1"/>
    </source>
</evidence>
<proteinExistence type="predicted"/>
<dbReference type="RefSeq" id="WP_165870418.1">
    <property type="nucleotide sequence ID" value="NZ_JBHRSN010000015.1"/>
</dbReference>
<evidence type="ECO:0000313" key="4">
    <source>
        <dbReference type="Proteomes" id="UP000275281"/>
    </source>
</evidence>
<feature type="transmembrane region" description="Helical" evidence="2">
    <location>
        <begin position="154"/>
        <end position="174"/>
    </location>
</feature>
<dbReference type="AlphaFoldDB" id="A0A3N5YNC6"/>
<feature type="transmembrane region" description="Helical" evidence="2">
    <location>
        <begin position="99"/>
        <end position="117"/>
    </location>
</feature>
<gene>
    <name evidence="3" type="ORF">DRW07_05825</name>
</gene>
<organism evidence="3 4">
    <name type="scientific">Alteromonas sediminis</name>
    <dbReference type="NCBI Taxonomy" id="2259342"/>
    <lineage>
        <taxon>Bacteria</taxon>
        <taxon>Pseudomonadati</taxon>
        <taxon>Pseudomonadota</taxon>
        <taxon>Gammaproteobacteria</taxon>
        <taxon>Alteromonadales</taxon>
        <taxon>Alteromonadaceae</taxon>
        <taxon>Alteromonas/Salinimonas group</taxon>
        <taxon>Alteromonas</taxon>
    </lineage>
</organism>
<dbReference type="EMBL" id="RPOK01000002">
    <property type="protein sequence ID" value="RPJ67061.1"/>
    <property type="molecule type" value="Genomic_DNA"/>
</dbReference>
<keyword evidence="2" id="KW-0472">Membrane</keyword>
<accession>A0A3N5YNC6</accession>
<dbReference type="Proteomes" id="UP000275281">
    <property type="component" value="Unassembled WGS sequence"/>
</dbReference>
<protein>
    <submittedName>
        <fullName evidence="3">Uncharacterized protein</fullName>
    </submittedName>
</protein>
<comment type="caution">
    <text evidence="3">The sequence shown here is derived from an EMBL/GenBank/DDBJ whole genome shotgun (WGS) entry which is preliminary data.</text>
</comment>
<name>A0A3N5YNC6_9ALTE</name>
<keyword evidence="4" id="KW-1185">Reference proteome</keyword>
<keyword evidence="2" id="KW-0812">Transmembrane</keyword>
<reference evidence="3 4" key="1">
    <citation type="submission" date="2018-11" db="EMBL/GenBank/DDBJ databases">
        <authorList>
            <person name="Ye M.-Q."/>
            <person name="Du Z.-J."/>
        </authorList>
    </citation>
    <scope>NUCLEOTIDE SEQUENCE [LARGE SCALE GENOMIC DNA]</scope>
    <source>
        <strain evidence="3 4">U0105</strain>
    </source>
</reference>
<sequence>MPMISIKQHYTSAKNQLSNTVNRVKSKVSNIGFLQKIKHLTPSQWCYFVALFLLFTGSENGELPDERLGLVALIAGIGFSRELFRVIHKIWDSMLGKGIFLLLYAGVANIALALAAVKVNSIAGIEPAILTFSVAFTLMLTLPIWFFFATIVFASVLLLIGNLWLLLTLLLRIVRIKIKAHWEDSVFVIASMIARLVLLVVVMLAMSDMIEPYIDQFSARENGEPIFSISTPKDRARNAQKEALLAEAEAAVAEANKNEADQATSDEAIPENETEEQDDRIIDRLIAAFIYNFETYPSSSCKQAENEKVIAIDENSIFVAAEADNELGYEFYVMPCIHRYSDEPYPP</sequence>
<feature type="transmembrane region" description="Helical" evidence="2">
    <location>
        <begin position="129"/>
        <end position="148"/>
    </location>
</feature>
<feature type="transmembrane region" description="Helical" evidence="2">
    <location>
        <begin position="186"/>
        <end position="206"/>
    </location>
</feature>
<keyword evidence="2" id="KW-1133">Transmembrane helix</keyword>
<evidence type="ECO:0000256" key="1">
    <source>
        <dbReference type="SAM" id="MobiDB-lite"/>
    </source>
</evidence>
<evidence type="ECO:0000256" key="2">
    <source>
        <dbReference type="SAM" id="Phobius"/>
    </source>
</evidence>
<feature type="region of interest" description="Disordered" evidence="1">
    <location>
        <begin position="256"/>
        <end position="276"/>
    </location>
</feature>